<dbReference type="AlphaFoldDB" id="A0A6A4QUQ5"/>
<protein>
    <submittedName>
        <fullName evidence="3">Uncharacterized protein</fullName>
    </submittedName>
</protein>
<dbReference type="EMBL" id="WOCE01000003">
    <property type="protein sequence ID" value="KAE9617821.1"/>
    <property type="molecule type" value="Genomic_DNA"/>
</dbReference>
<evidence type="ECO:0000313" key="3">
    <source>
        <dbReference type="EMBL" id="KAE9617821.1"/>
    </source>
</evidence>
<feature type="compositionally biased region" description="Basic and acidic residues" evidence="1">
    <location>
        <begin position="54"/>
        <end position="66"/>
    </location>
</feature>
<feature type="region of interest" description="Disordered" evidence="1">
    <location>
        <begin position="43"/>
        <end position="66"/>
    </location>
</feature>
<reference evidence="4" key="1">
    <citation type="journal article" date="2020" name="Nat. Commun.">
        <title>Genome sequence of the cluster root forming white lupin.</title>
        <authorList>
            <person name="Hufnagel B."/>
            <person name="Marques A."/>
            <person name="Soriano A."/>
            <person name="Marques L."/>
            <person name="Divol F."/>
            <person name="Doumas P."/>
            <person name="Sallet E."/>
            <person name="Mancinotti D."/>
            <person name="Carrere S."/>
            <person name="Marande W."/>
            <person name="Arribat S."/>
            <person name="Keller J."/>
            <person name="Huneau C."/>
            <person name="Blein T."/>
            <person name="Aime D."/>
            <person name="Laguerre M."/>
            <person name="Taylor J."/>
            <person name="Schubert V."/>
            <person name="Nelson M."/>
            <person name="Geu-Flores F."/>
            <person name="Crespi M."/>
            <person name="Gallardo-Guerrero K."/>
            <person name="Delaux P.-M."/>
            <person name="Salse J."/>
            <person name="Berges H."/>
            <person name="Guyot R."/>
            <person name="Gouzy J."/>
            <person name="Peret B."/>
        </authorList>
    </citation>
    <scope>NUCLEOTIDE SEQUENCE [LARGE SCALE GENOMIC DNA]</scope>
    <source>
        <strain evidence="4">cv. Amiga</strain>
    </source>
</reference>
<feature type="signal peptide" evidence="2">
    <location>
        <begin position="1"/>
        <end position="17"/>
    </location>
</feature>
<organism evidence="3 4">
    <name type="scientific">Lupinus albus</name>
    <name type="common">White lupine</name>
    <name type="synonym">Lupinus termis</name>
    <dbReference type="NCBI Taxonomy" id="3870"/>
    <lineage>
        <taxon>Eukaryota</taxon>
        <taxon>Viridiplantae</taxon>
        <taxon>Streptophyta</taxon>
        <taxon>Embryophyta</taxon>
        <taxon>Tracheophyta</taxon>
        <taxon>Spermatophyta</taxon>
        <taxon>Magnoliopsida</taxon>
        <taxon>eudicotyledons</taxon>
        <taxon>Gunneridae</taxon>
        <taxon>Pentapetalae</taxon>
        <taxon>rosids</taxon>
        <taxon>fabids</taxon>
        <taxon>Fabales</taxon>
        <taxon>Fabaceae</taxon>
        <taxon>Papilionoideae</taxon>
        <taxon>50 kb inversion clade</taxon>
        <taxon>genistoids sensu lato</taxon>
        <taxon>core genistoids</taxon>
        <taxon>Genisteae</taxon>
        <taxon>Lupinus</taxon>
    </lineage>
</organism>
<keyword evidence="2" id="KW-0732">Signal</keyword>
<feature type="chain" id="PRO_5025670867" evidence="2">
    <location>
        <begin position="18"/>
        <end position="66"/>
    </location>
</feature>
<name>A0A6A4QUQ5_LUPAL</name>
<dbReference type="Proteomes" id="UP000447434">
    <property type="component" value="Chromosome 3"/>
</dbReference>
<sequence>MTTGLRMTHYLLPKTLALILISFTIKPTKRSKREEILVLKKREEEEQKASNTRDAAEEHHLPIQQS</sequence>
<comment type="caution">
    <text evidence="3">The sequence shown here is derived from an EMBL/GenBank/DDBJ whole genome shotgun (WGS) entry which is preliminary data.</text>
</comment>
<accession>A0A6A4QUQ5</accession>
<proteinExistence type="predicted"/>
<evidence type="ECO:0000256" key="2">
    <source>
        <dbReference type="SAM" id="SignalP"/>
    </source>
</evidence>
<keyword evidence="4" id="KW-1185">Reference proteome</keyword>
<evidence type="ECO:0000256" key="1">
    <source>
        <dbReference type="SAM" id="MobiDB-lite"/>
    </source>
</evidence>
<gene>
    <name evidence="3" type="ORF">Lalb_Chr03g0039611</name>
</gene>
<evidence type="ECO:0000313" key="4">
    <source>
        <dbReference type="Proteomes" id="UP000447434"/>
    </source>
</evidence>